<proteinExistence type="predicted"/>
<keyword evidence="3" id="KW-1185">Reference proteome</keyword>
<gene>
    <name evidence="2" type="ORF">GIW56_03720</name>
</gene>
<accession>A0ABS9F3X9</accession>
<evidence type="ECO:0000313" key="3">
    <source>
        <dbReference type="Proteomes" id="UP000814003"/>
    </source>
</evidence>
<sequence length="77" mass="8227">MSSVNGMGSTQVPLQFEQQRNEPHGSQVQPADTANINFGASDSANAGSINYQNNREQAAKAFQAATQNWPDDLETSG</sequence>
<organism evidence="2 3">
    <name type="scientific">Pseudomonas gessardii</name>
    <dbReference type="NCBI Taxonomy" id="78544"/>
    <lineage>
        <taxon>Bacteria</taxon>
        <taxon>Pseudomonadati</taxon>
        <taxon>Pseudomonadota</taxon>
        <taxon>Gammaproteobacteria</taxon>
        <taxon>Pseudomonadales</taxon>
        <taxon>Pseudomonadaceae</taxon>
        <taxon>Pseudomonas</taxon>
    </lineage>
</organism>
<dbReference type="Proteomes" id="UP000814003">
    <property type="component" value="Unassembled WGS sequence"/>
</dbReference>
<evidence type="ECO:0000313" key="2">
    <source>
        <dbReference type="EMBL" id="MCF5105937.1"/>
    </source>
</evidence>
<evidence type="ECO:0000256" key="1">
    <source>
        <dbReference type="SAM" id="MobiDB-lite"/>
    </source>
</evidence>
<dbReference type="RefSeq" id="WP_130898219.1">
    <property type="nucleotide sequence ID" value="NZ_CBCRYT010000008.1"/>
</dbReference>
<dbReference type="GeneID" id="70101643"/>
<comment type="caution">
    <text evidence="2">The sequence shown here is derived from an EMBL/GenBank/DDBJ whole genome shotgun (WGS) entry which is preliminary data.</text>
</comment>
<name>A0ABS9F3X9_9PSED</name>
<protein>
    <submittedName>
        <fullName evidence="2">Uncharacterized protein</fullName>
    </submittedName>
</protein>
<reference evidence="2 3" key="1">
    <citation type="submission" date="2019-11" db="EMBL/GenBank/DDBJ databases">
        <title>Epiphytic Pseudomonas syringae from cherry orchards.</title>
        <authorList>
            <person name="Hulin M.T."/>
        </authorList>
    </citation>
    <scope>NUCLEOTIDE SEQUENCE [LARGE SCALE GENOMIC DNA]</scope>
    <source>
        <strain evidence="2 3">PA-6-5B</strain>
    </source>
</reference>
<dbReference type="EMBL" id="WKED01000004">
    <property type="protein sequence ID" value="MCF5105937.1"/>
    <property type="molecule type" value="Genomic_DNA"/>
</dbReference>
<feature type="region of interest" description="Disordered" evidence="1">
    <location>
        <begin position="1"/>
        <end position="49"/>
    </location>
</feature>